<dbReference type="Pfam" id="PF04504">
    <property type="entry name" value="GeBP-like_DBD"/>
    <property type="match status" value="1"/>
</dbReference>
<evidence type="ECO:0000256" key="2">
    <source>
        <dbReference type="SAM" id="MobiDB-lite"/>
    </source>
</evidence>
<comment type="similarity">
    <text evidence="1">Belongs to the GeBP family.</text>
</comment>
<evidence type="ECO:0000256" key="1">
    <source>
        <dbReference type="ARBA" id="ARBA00010820"/>
    </source>
</evidence>
<dbReference type="AlphaFoldDB" id="A0A2P5DD68"/>
<comment type="caution">
    <text evidence="4">The sequence shown here is derived from an EMBL/GenBank/DDBJ whole genome shotgun (WGS) entry which is preliminary data.</text>
</comment>
<dbReference type="PANTHER" id="PTHR31662:SF39">
    <property type="match status" value="1"/>
</dbReference>
<dbReference type="EMBL" id="JXTC01000278">
    <property type="protein sequence ID" value="PON71190.1"/>
    <property type="molecule type" value="Genomic_DNA"/>
</dbReference>
<evidence type="ECO:0000313" key="4">
    <source>
        <dbReference type="EMBL" id="PON71190.1"/>
    </source>
</evidence>
<feature type="domain" description="Glabrous enhancer-binding protein-like DBD" evidence="3">
    <location>
        <begin position="24"/>
        <end position="112"/>
    </location>
</feature>
<proteinExistence type="inferred from homology"/>
<reference evidence="5" key="1">
    <citation type="submission" date="2016-06" db="EMBL/GenBank/DDBJ databases">
        <title>Parallel loss of symbiosis genes in relatives of nitrogen-fixing non-legume Parasponia.</title>
        <authorList>
            <person name="Van Velzen R."/>
            <person name="Holmer R."/>
            <person name="Bu F."/>
            <person name="Rutten L."/>
            <person name="Van Zeijl A."/>
            <person name="Liu W."/>
            <person name="Santuari L."/>
            <person name="Cao Q."/>
            <person name="Sharma T."/>
            <person name="Shen D."/>
            <person name="Roswanjaya Y."/>
            <person name="Wardhani T."/>
            <person name="Kalhor M.S."/>
            <person name="Jansen J."/>
            <person name="Van den Hoogen J."/>
            <person name="Gungor B."/>
            <person name="Hartog M."/>
            <person name="Hontelez J."/>
            <person name="Verver J."/>
            <person name="Yang W.-C."/>
            <person name="Schijlen E."/>
            <person name="Repin R."/>
            <person name="Schilthuizen M."/>
            <person name="Schranz E."/>
            <person name="Heidstra R."/>
            <person name="Miyata K."/>
            <person name="Fedorova E."/>
            <person name="Kohlen W."/>
            <person name="Bisseling T."/>
            <person name="Smit S."/>
            <person name="Geurts R."/>
        </authorList>
    </citation>
    <scope>NUCLEOTIDE SEQUENCE [LARGE SCALE GENOMIC DNA]</scope>
    <source>
        <strain evidence="5">cv. RG33-2</strain>
    </source>
</reference>
<feature type="region of interest" description="Disordered" evidence="2">
    <location>
        <begin position="117"/>
        <end position="151"/>
    </location>
</feature>
<gene>
    <name evidence="4" type="ORF">TorRG33x02_254820</name>
</gene>
<protein>
    <recommendedName>
        <fullName evidence="3">Glabrous enhancer-binding protein-like DBD domain-containing protein</fullName>
    </recommendedName>
</protein>
<name>A0A2P5DD68_TREOI</name>
<dbReference type="OrthoDB" id="661680at2759"/>
<evidence type="ECO:0000313" key="5">
    <source>
        <dbReference type="Proteomes" id="UP000237000"/>
    </source>
</evidence>
<dbReference type="PANTHER" id="PTHR31662">
    <property type="entry name" value="BNAANNG10740D PROTEIN-RELATED"/>
    <property type="match status" value="1"/>
</dbReference>
<dbReference type="GO" id="GO:0006355">
    <property type="term" value="P:regulation of DNA-templated transcription"/>
    <property type="evidence" value="ECO:0007669"/>
    <property type="project" value="InterPro"/>
</dbReference>
<dbReference type="Proteomes" id="UP000237000">
    <property type="component" value="Unassembled WGS sequence"/>
</dbReference>
<dbReference type="InParanoid" id="A0A2P5DD68"/>
<dbReference type="InterPro" id="IPR053932">
    <property type="entry name" value="GeBP-like_DBD"/>
</dbReference>
<accession>A0A2P5DD68</accession>
<dbReference type="InterPro" id="IPR007592">
    <property type="entry name" value="GEBP"/>
</dbReference>
<sequence length="209" mass="24039">MSTLNAKTKLPSSPSEPSSDARFRLLFTESDETLLLKTFLKVSKHSSPSSSTITSPNLARIRTSLGLRFSHSQIIDKLRRLRLKYHRQARTKSLIKTPHDLKLYNIARKIWGKKTQHKRLRHAKKEEEEPQTSGGSEGFRAESEEFSRENDEVLEKGSVCLDEEKVRSVRERWMVLRMEEAELMAQKAELVKEQLKLVIQAFRSSSGTS</sequence>
<dbReference type="GO" id="GO:0005634">
    <property type="term" value="C:nucleus"/>
    <property type="evidence" value="ECO:0007669"/>
    <property type="project" value="TreeGrafter"/>
</dbReference>
<organism evidence="4 5">
    <name type="scientific">Trema orientale</name>
    <name type="common">Charcoal tree</name>
    <name type="synonym">Celtis orientalis</name>
    <dbReference type="NCBI Taxonomy" id="63057"/>
    <lineage>
        <taxon>Eukaryota</taxon>
        <taxon>Viridiplantae</taxon>
        <taxon>Streptophyta</taxon>
        <taxon>Embryophyta</taxon>
        <taxon>Tracheophyta</taxon>
        <taxon>Spermatophyta</taxon>
        <taxon>Magnoliopsida</taxon>
        <taxon>eudicotyledons</taxon>
        <taxon>Gunneridae</taxon>
        <taxon>Pentapetalae</taxon>
        <taxon>rosids</taxon>
        <taxon>fabids</taxon>
        <taxon>Rosales</taxon>
        <taxon>Cannabaceae</taxon>
        <taxon>Trema</taxon>
    </lineage>
</organism>
<dbReference type="STRING" id="63057.A0A2P5DD68"/>
<evidence type="ECO:0000259" key="3">
    <source>
        <dbReference type="Pfam" id="PF04504"/>
    </source>
</evidence>
<feature type="compositionally biased region" description="Basic and acidic residues" evidence="2">
    <location>
        <begin position="139"/>
        <end position="151"/>
    </location>
</feature>
<keyword evidence="5" id="KW-1185">Reference proteome</keyword>